<name>A0AA88KFW1_NAELO</name>
<feature type="compositionally biased region" description="Pro residues" evidence="2">
    <location>
        <begin position="170"/>
        <end position="189"/>
    </location>
</feature>
<dbReference type="RefSeq" id="XP_044545949.1">
    <property type="nucleotide sequence ID" value="XM_044697844.1"/>
</dbReference>
<dbReference type="EMBL" id="PYSW02000031">
    <property type="protein sequence ID" value="KAG2378687.1"/>
    <property type="molecule type" value="Genomic_DNA"/>
</dbReference>
<feature type="domain" description="EF-hand" evidence="3">
    <location>
        <begin position="109"/>
        <end position="144"/>
    </location>
</feature>
<dbReference type="Proteomes" id="UP000816034">
    <property type="component" value="Unassembled WGS sequence"/>
</dbReference>
<evidence type="ECO:0000256" key="1">
    <source>
        <dbReference type="ARBA" id="ARBA00022837"/>
    </source>
</evidence>
<dbReference type="AlphaFoldDB" id="A0AA88KFW1"/>
<dbReference type="PROSITE" id="PS00018">
    <property type="entry name" value="EF_HAND_1"/>
    <property type="match status" value="1"/>
</dbReference>
<keyword evidence="5" id="KW-1185">Reference proteome</keyword>
<organism evidence="4 5">
    <name type="scientific">Naegleria lovaniensis</name>
    <name type="common">Amoeba</name>
    <dbReference type="NCBI Taxonomy" id="51637"/>
    <lineage>
        <taxon>Eukaryota</taxon>
        <taxon>Discoba</taxon>
        <taxon>Heterolobosea</taxon>
        <taxon>Tetramitia</taxon>
        <taxon>Eutetramitia</taxon>
        <taxon>Vahlkampfiidae</taxon>
        <taxon>Naegleria</taxon>
    </lineage>
</organism>
<dbReference type="Gene3D" id="1.10.238.10">
    <property type="entry name" value="EF-hand"/>
    <property type="match status" value="1"/>
</dbReference>
<dbReference type="GeneID" id="68100289"/>
<protein>
    <recommendedName>
        <fullName evidence="3">EF-hand domain-containing protein</fullName>
    </recommendedName>
</protein>
<dbReference type="InterPro" id="IPR011992">
    <property type="entry name" value="EF-hand-dom_pair"/>
</dbReference>
<proteinExistence type="predicted"/>
<feature type="region of interest" description="Disordered" evidence="2">
    <location>
        <begin position="170"/>
        <end position="235"/>
    </location>
</feature>
<dbReference type="GO" id="GO:0005509">
    <property type="term" value="F:calcium ion binding"/>
    <property type="evidence" value="ECO:0007669"/>
    <property type="project" value="InterPro"/>
</dbReference>
<sequence>MVRRHHHHHHHHAGLVGLGLGLLGGVAIASAVASSEPTTTITTRPSSVFWHGTTCPRWLPVGFVVPQHFYTHRSTWITQAQSLFYQHVMFGANYLNKRGFKRAMACLGLHKHQAKHLFFMMDTDRNGVITLDEFINAYLFVMSGGMAYKGTGFTVQPVVTSTVYCSPQPPPQQPGYYQPQPPSYQPPFNPQSAYLPQSQPQYVPSTQVYQQPQHYMPQPSVPPQNQIYQQPNTFN</sequence>
<feature type="compositionally biased region" description="Polar residues" evidence="2">
    <location>
        <begin position="223"/>
        <end position="235"/>
    </location>
</feature>
<comment type="caution">
    <text evidence="4">The sequence shown here is derived from an EMBL/GenBank/DDBJ whole genome shotgun (WGS) entry which is preliminary data.</text>
</comment>
<evidence type="ECO:0000313" key="4">
    <source>
        <dbReference type="EMBL" id="KAG2378687.1"/>
    </source>
</evidence>
<keyword evidence="1" id="KW-0106">Calcium</keyword>
<evidence type="ECO:0000313" key="5">
    <source>
        <dbReference type="Proteomes" id="UP000816034"/>
    </source>
</evidence>
<dbReference type="InterPro" id="IPR018247">
    <property type="entry name" value="EF_Hand_1_Ca_BS"/>
</dbReference>
<evidence type="ECO:0000259" key="3">
    <source>
        <dbReference type="PROSITE" id="PS50222"/>
    </source>
</evidence>
<dbReference type="PROSITE" id="PS50222">
    <property type="entry name" value="EF_HAND_2"/>
    <property type="match status" value="1"/>
</dbReference>
<gene>
    <name evidence="4" type="ORF">C9374_007835</name>
</gene>
<dbReference type="InterPro" id="IPR002048">
    <property type="entry name" value="EF_hand_dom"/>
</dbReference>
<accession>A0AA88KFW1</accession>
<reference evidence="4 5" key="1">
    <citation type="journal article" date="2018" name="BMC Genomics">
        <title>The genome of Naegleria lovaniensis, the basis for a comparative approach to unravel pathogenicity factors of the human pathogenic amoeba N. fowleri.</title>
        <authorList>
            <person name="Liechti N."/>
            <person name="Schurch N."/>
            <person name="Bruggmann R."/>
            <person name="Wittwer M."/>
        </authorList>
    </citation>
    <scope>NUCLEOTIDE SEQUENCE [LARGE SCALE GENOMIC DNA]</scope>
    <source>
        <strain evidence="4 5">ATCC 30569</strain>
    </source>
</reference>
<feature type="compositionally biased region" description="Polar residues" evidence="2">
    <location>
        <begin position="194"/>
        <end position="213"/>
    </location>
</feature>
<evidence type="ECO:0000256" key="2">
    <source>
        <dbReference type="SAM" id="MobiDB-lite"/>
    </source>
</evidence>
<dbReference type="SUPFAM" id="SSF47473">
    <property type="entry name" value="EF-hand"/>
    <property type="match status" value="1"/>
</dbReference>